<reference evidence="1" key="2">
    <citation type="journal article" date="2013" name="PLoS ONE">
        <title>A Gene Expression Study of the Activities of Aromatic Ring-Cleavage Dioxygenases in Mycobacterium gilvum PYR-GCK to Changes in Salinity and pH during Pyrene Degradation.</title>
        <authorList>
            <person name="Badejo A.C."/>
            <person name="Badejo A.O."/>
            <person name="Shin K.H."/>
            <person name="Chai Y.G."/>
        </authorList>
    </citation>
    <scope>NUCLEOTIDE SEQUENCE [LARGE SCALE GENOMIC DNA]</scope>
    <source>
        <strain evidence="1">PYR-GCK</strain>
    </source>
</reference>
<dbReference type="AlphaFoldDB" id="A4TBL7"/>
<reference evidence="1" key="1">
    <citation type="submission" date="2007-04" db="EMBL/GenBank/DDBJ databases">
        <authorList>
            <consortium name="US DOE Joint Genome Institute"/>
            <person name="Copeland A."/>
            <person name="Lucas S."/>
            <person name="Lapidus A."/>
            <person name="Barry K."/>
            <person name="Detter J.C."/>
            <person name="Glavina del Rio T."/>
            <person name="Hammon N."/>
            <person name="Israni S."/>
            <person name="Dalin E."/>
            <person name="Tice H."/>
            <person name="Pitluck S."/>
            <person name="Chain P."/>
            <person name="Malfatti S."/>
            <person name="Shin M."/>
            <person name="Vergez L."/>
            <person name="Schmutz J."/>
            <person name="Larimer F."/>
            <person name="Land M."/>
            <person name="Hauser L."/>
            <person name="Kyrpides N."/>
            <person name="Mikhailova N."/>
            <person name="Miller C."/>
            <person name="Richardson P."/>
        </authorList>
    </citation>
    <scope>NUCLEOTIDE SEQUENCE</scope>
    <source>
        <strain evidence="1">PYR-GCK</strain>
    </source>
</reference>
<protein>
    <submittedName>
        <fullName evidence="1">Uncharacterized protein</fullName>
    </submittedName>
</protein>
<sequence>MEHQCPNLDCLAPPNEYCRHPNGFIKHIPCIARMTRADPLDTQLANVENMRRPIKRLTSGQEP</sequence>
<evidence type="ECO:0000313" key="1">
    <source>
        <dbReference type="EMBL" id="ABP45399.1"/>
    </source>
</evidence>
<dbReference type="KEGG" id="mgi:Mflv_2922"/>
<dbReference type="STRING" id="350054.Mflv_2922"/>
<name>A4TBL7_MYCGI</name>
<gene>
    <name evidence="1" type="ordered locus">Mflv_2922</name>
</gene>
<organism evidence="1">
    <name type="scientific">Mycolicibacterium gilvum (strain PYR-GCK)</name>
    <name type="common">Mycobacterium gilvum (strain PYR-GCK)</name>
    <dbReference type="NCBI Taxonomy" id="350054"/>
    <lineage>
        <taxon>Bacteria</taxon>
        <taxon>Bacillati</taxon>
        <taxon>Actinomycetota</taxon>
        <taxon>Actinomycetes</taxon>
        <taxon>Mycobacteriales</taxon>
        <taxon>Mycobacteriaceae</taxon>
        <taxon>Mycolicibacterium</taxon>
    </lineage>
</organism>
<proteinExistence type="predicted"/>
<accession>A4TBL7</accession>
<dbReference type="HOGENOM" id="CLU_2881038_0_0_11"/>
<dbReference type="EMBL" id="CP000656">
    <property type="protein sequence ID" value="ABP45399.1"/>
    <property type="molecule type" value="Genomic_DNA"/>
</dbReference>